<dbReference type="SMART" id="SM00478">
    <property type="entry name" value="ENDO3c"/>
    <property type="match status" value="1"/>
</dbReference>
<dbReference type="SUPFAM" id="SSF55811">
    <property type="entry name" value="Nudix"/>
    <property type="match status" value="1"/>
</dbReference>
<dbReference type="GO" id="GO:0000701">
    <property type="term" value="F:purine-specific mismatch base pair DNA N-glycosylase activity"/>
    <property type="evidence" value="ECO:0007669"/>
    <property type="project" value="UniProtKB-EC"/>
</dbReference>
<evidence type="ECO:0000259" key="15">
    <source>
        <dbReference type="SMART" id="SM00478"/>
    </source>
</evidence>
<dbReference type="FunFam" id="1.10.340.30:FF:000002">
    <property type="entry name" value="Adenine DNA glycosylase"/>
    <property type="match status" value="1"/>
</dbReference>
<proteinExistence type="inferred from homology"/>
<dbReference type="InterPro" id="IPR015797">
    <property type="entry name" value="NUDIX_hydrolase-like_dom_sf"/>
</dbReference>
<dbReference type="InterPro" id="IPR004035">
    <property type="entry name" value="Endouclease-III_FeS-bd_BS"/>
</dbReference>
<evidence type="ECO:0000256" key="5">
    <source>
        <dbReference type="ARBA" id="ARBA00022023"/>
    </source>
</evidence>
<dbReference type="InterPro" id="IPR005760">
    <property type="entry name" value="A/G_AdeGlyc_MutY"/>
</dbReference>
<dbReference type="HOGENOM" id="CLU_012862_0_2_4"/>
<evidence type="ECO:0000256" key="9">
    <source>
        <dbReference type="ARBA" id="ARBA00022801"/>
    </source>
</evidence>
<keyword evidence="17" id="KW-1185">Reference proteome</keyword>
<dbReference type="PROSITE" id="PS00764">
    <property type="entry name" value="ENDONUCLEASE_III_1"/>
    <property type="match status" value="1"/>
</dbReference>
<evidence type="ECO:0000256" key="4">
    <source>
        <dbReference type="ARBA" id="ARBA00012045"/>
    </source>
</evidence>
<dbReference type="CDD" id="cd03431">
    <property type="entry name" value="NUDIX_DNA_Glycosylase_C-MutY"/>
    <property type="match status" value="1"/>
</dbReference>
<dbReference type="GO" id="GO:0006298">
    <property type="term" value="P:mismatch repair"/>
    <property type="evidence" value="ECO:0007669"/>
    <property type="project" value="TreeGrafter"/>
</dbReference>
<dbReference type="Gene3D" id="1.10.340.30">
    <property type="entry name" value="Hypothetical protein, domain 2"/>
    <property type="match status" value="1"/>
</dbReference>
<evidence type="ECO:0000256" key="7">
    <source>
        <dbReference type="ARBA" id="ARBA00022723"/>
    </source>
</evidence>
<evidence type="ECO:0000313" key="17">
    <source>
        <dbReference type="Proteomes" id="UP000002482"/>
    </source>
</evidence>
<dbReference type="Pfam" id="PF14815">
    <property type="entry name" value="NUDIX_4"/>
    <property type="match status" value="1"/>
</dbReference>
<evidence type="ECO:0000313" key="16">
    <source>
        <dbReference type="EMBL" id="ADX47418.1"/>
    </source>
</evidence>
<organism evidence="16 17">
    <name type="scientific">Paracidovorax avenae (strain ATCC 19860 / DSM 7227 / CCUG 15838 / JCM 20985 / LMG 2117 / NCPPB 1011)</name>
    <name type="common">Acidovorax avenae</name>
    <dbReference type="NCBI Taxonomy" id="643561"/>
    <lineage>
        <taxon>Bacteria</taxon>
        <taxon>Pseudomonadati</taxon>
        <taxon>Pseudomonadota</taxon>
        <taxon>Betaproteobacteria</taxon>
        <taxon>Burkholderiales</taxon>
        <taxon>Comamonadaceae</taxon>
        <taxon>Paracidovorax</taxon>
    </lineage>
</organism>
<evidence type="ECO:0000256" key="1">
    <source>
        <dbReference type="ARBA" id="ARBA00000843"/>
    </source>
</evidence>
<dbReference type="CDD" id="cd00056">
    <property type="entry name" value="ENDO3c"/>
    <property type="match status" value="1"/>
</dbReference>
<feature type="domain" description="HhH-GPD" evidence="15">
    <location>
        <begin position="41"/>
        <end position="196"/>
    </location>
</feature>
<evidence type="ECO:0000256" key="3">
    <source>
        <dbReference type="ARBA" id="ARBA00008343"/>
    </source>
</evidence>
<gene>
    <name evidence="16" type="ordered locus">Acav_3519</name>
</gene>
<keyword evidence="11" id="KW-0411">Iron-sulfur</keyword>
<dbReference type="Gene3D" id="1.10.1670.10">
    <property type="entry name" value="Helix-hairpin-Helix base-excision DNA repair enzymes (C-terminal)"/>
    <property type="match status" value="1"/>
</dbReference>
<keyword evidence="9" id="KW-0378">Hydrolase</keyword>
<dbReference type="GO" id="GO:0032357">
    <property type="term" value="F:oxidized purine DNA binding"/>
    <property type="evidence" value="ECO:0007669"/>
    <property type="project" value="TreeGrafter"/>
</dbReference>
<keyword evidence="8 14" id="KW-0227">DNA damage</keyword>
<dbReference type="InterPro" id="IPR011257">
    <property type="entry name" value="DNA_glycosylase"/>
</dbReference>
<comment type="catalytic activity">
    <reaction evidence="1 14">
        <text>Hydrolyzes free adenine bases from 7,8-dihydro-8-oxoguanine:adenine mismatched double-stranded DNA, leaving an apurinic site.</text>
        <dbReference type="EC" id="3.2.2.31"/>
    </reaction>
</comment>
<dbReference type="GO" id="GO:0046872">
    <property type="term" value="F:metal ion binding"/>
    <property type="evidence" value="ECO:0007669"/>
    <property type="project" value="UniProtKB-UniRule"/>
</dbReference>
<dbReference type="GO" id="GO:0051539">
    <property type="term" value="F:4 iron, 4 sulfur cluster binding"/>
    <property type="evidence" value="ECO:0007669"/>
    <property type="project" value="UniProtKB-UniRule"/>
</dbReference>
<comment type="similarity">
    <text evidence="3 14">Belongs to the Nth/MutY family.</text>
</comment>
<dbReference type="NCBIfam" id="TIGR01084">
    <property type="entry name" value="mutY"/>
    <property type="match status" value="1"/>
</dbReference>
<evidence type="ECO:0000256" key="12">
    <source>
        <dbReference type="ARBA" id="ARBA00023204"/>
    </source>
</evidence>
<comment type="function">
    <text evidence="2">Adenine glycosylase active on G-A mispairs. MutY also corrects error-prone DNA synthesis past GO lesions which are due to the oxidatively damaged form of guanine: 7,8-dihydro-8-oxoguanine (8-oxo-dGTP).</text>
</comment>
<dbReference type="InterPro" id="IPR023170">
    <property type="entry name" value="HhH_base_excis_C"/>
</dbReference>
<dbReference type="Proteomes" id="UP000002482">
    <property type="component" value="Chromosome"/>
</dbReference>
<keyword evidence="10 14" id="KW-0408">Iron</keyword>
<dbReference type="KEGG" id="aaa:Acav_3519"/>
<protein>
    <recommendedName>
        <fullName evidence="5 14">Adenine DNA glycosylase</fullName>
        <ecNumber evidence="4 14">3.2.2.31</ecNumber>
    </recommendedName>
</protein>
<dbReference type="GO" id="GO:0034039">
    <property type="term" value="F:8-oxo-7,8-dihydroguanine DNA N-glycosylase activity"/>
    <property type="evidence" value="ECO:0007669"/>
    <property type="project" value="TreeGrafter"/>
</dbReference>
<dbReference type="EC" id="3.2.2.31" evidence="4 14"/>
<name>F0QBQ9_PARA1</name>
<evidence type="ECO:0000256" key="8">
    <source>
        <dbReference type="ARBA" id="ARBA00022763"/>
    </source>
</evidence>
<dbReference type="InterPro" id="IPR003265">
    <property type="entry name" value="HhH-GPD_domain"/>
</dbReference>
<dbReference type="GO" id="GO:0006284">
    <property type="term" value="P:base-excision repair"/>
    <property type="evidence" value="ECO:0007669"/>
    <property type="project" value="UniProtKB-UniRule"/>
</dbReference>
<dbReference type="AlphaFoldDB" id="F0QBQ9"/>
<evidence type="ECO:0000256" key="6">
    <source>
        <dbReference type="ARBA" id="ARBA00022485"/>
    </source>
</evidence>
<reference evidence="16" key="1">
    <citation type="submission" date="2011-02" db="EMBL/GenBank/DDBJ databases">
        <title>Complete sequence of Acidovorax avenae subsp. avenae ATCC 19860.</title>
        <authorList>
            <consortium name="US DOE Joint Genome Institute"/>
            <person name="Lucas S."/>
            <person name="Copeland A."/>
            <person name="Lapidus A."/>
            <person name="Cheng J.-F."/>
            <person name="Goodwin L."/>
            <person name="Pitluck S."/>
            <person name="Chertkov O."/>
            <person name="Held B."/>
            <person name="Detter J.C."/>
            <person name="Han C."/>
            <person name="Tapia R."/>
            <person name="Land M."/>
            <person name="Hauser L."/>
            <person name="Kyrpides N."/>
            <person name="Ivanova N."/>
            <person name="Ovchinnikova G."/>
            <person name="Pagani I."/>
            <person name="Gordon S."/>
            <person name="Woyke T."/>
        </authorList>
    </citation>
    <scope>NUCLEOTIDE SEQUENCE</scope>
    <source>
        <strain evidence="16">ATCC 19860</strain>
    </source>
</reference>
<keyword evidence="13 14" id="KW-0326">Glycosidase</keyword>
<dbReference type="Pfam" id="PF00730">
    <property type="entry name" value="HhH-GPD"/>
    <property type="match status" value="1"/>
</dbReference>
<dbReference type="InterPro" id="IPR029119">
    <property type="entry name" value="MutY_C"/>
</dbReference>
<dbReference type="EMBL" id="CP002521">
    <property type="protein sequence ID" value="ADX47418.1"/>
    <property type="molecule type" value="Genomic_DNA"/>
</dbReference>
<keyword evidence="7" id="KW-0479">Metal-binding</keyword>
<dbReference type="OrthoDB" id="9802365at2"/>
<evidence type="ECO:0000256" key="2">
    <source>
        <dbReference type="ARBA" id="ARBA00002933"/>
    </source>
</evidence>
<keyword evidence="12" id="KW-0234">DNA repair</keyword>
<accession>F0QBQ9</accession>
<comment type="cofactor">
    <cofactor evidence="14">
        <name>[4Fe-4S] cluster</name>
        <dbReference type="ChEBI" id="CHEBI:49883"/>
    </cofactor>
    <text evidence="14">Binds 1 [4Fe-4S] cluster.</text>
</comment>
<dbReference type="SUPFAM" id="SSF48150">
    <property type="entry name" value="DNA-glycosylase"/>
    <property type="match status" value="1"/>
</dbReference>
<evidence type="ECO:0000256" key="14">
    <source>
        <dbReference type="RuleBase" id="RU365096"/>
    </source>
</evidence>
<keyword evidence="6" id="KW-0004">4Fe-4S</keyword>
<dbReference type="Gene3D" id="3.90.79.10">
    <property type="entry name" value="Nucleoside Triphosphate Pyrophosphohydrolase"/>
    <property type="match status" value="1"/>
</dbReference>
<dbReference type="GeneID" id="34238785"/>
<dbReference type="PANTHER" id="PTHR42944">
    <property type="entry name" value="ADENINE DNA GLYCOSYLASE"/>
    <property type="match status" value="1"/>
</dbReference>
<dbReference type="InterPro" id="IPR044298">
    <property type="entry name" value="MIG/MutY"/>
</dbReference>
<evidence type="ECO:0000256" key="10">
    <source>
        <dbReference type="ARBA" id="ARBA00023004"/>
    </source>
</evidence>
<dbReference type="Pfam" id="PF00633">
    <property type="entry name" value="HHH"/>
    <property type="match status" value="1"/>
</dbReference>
<dbReference type="GO" id="GO:0035485">
    <property type="term" value="F:adenine/guanine mispair binding"/>
    <property type="evidence" value="ECO:0007669"/>
    <property type="project" value="TreeGrafter"/>
</dbReference>
<dbReference type="PANTHER" id="PTHR42944:SF1">
    <property type="entry name" value="ADENINE DNA GLYCOSYLASE"/>
    <property type="match status" value="1"/>
</dbReference>
<dbReference type="InterPro" id="IPR000445">
    <property type="entry name" value="HhH_motif"/>
</dbReference>
<dbReference type="RefSeq" id="WP_013595903.1">
    <property type="nucleotide sequence ID" value="NC_015138.1"/>
</dbReference>
<evidence type="ECO:0000256" key="11">
    <source>
        <dbReference type="ARBA" id="ARBA00023014"/>
    </source>
</evidence>
<sequence>MKRAAPDIATEVVRWQAVHGRNHLPWQQTRDPYRVWLSEIMLQQTQVSTVLDYYVRFLERFPDVRALAAAPEDDVMALWSGLGYYSRARNLHRCAKEVVERCGGEFPRSAEALAGLPGIGRSTAGAIASFCFAERVPILDANVRRVLTRVLGFDADLAVARNERDLWDRASELLPLDDLQESMPRYTQGLMDLGASLCTPRKPACILCPLQPQCAAARAGNPEDYPVRTRKLLRRAQAWWFPLLHDGEGRLWLQRRPSEGIWAGLHCPPMFDSREEARDWLAQRGVVRPPRELDAVFHVLTHRDLHLHPLLVPGPEHVAPGQAEAGQEGGWYTAAQWKALGLPAPVRKLLDQLRLPAA</sequence>
<evidence type="ECO:0000256" key="13">
    <source>
        <dbReference type="ARBA" id="ARBA00023295"/>
    </source>
</evidence>